<dbReference type="SUPFAM" id="SSF51735">
    <property type="entry name" value="NAD(P)-binding Rossmann-fold domains"/>
    <property type="match status" value="1"/>
</dbReference>
<dbReference type="OrthoDB" id="9801785at2"/>
<evidence type="ECO:0000256" key="1">
    <source>
        <dbReference type="ARBA" id="ARBA00023027"/>
    </source>
</evidence>
<dbReference type="EMBL" id="WXYQ01000001">
    <property type="protein sequence ID" value="NBG94409.1"/>
    <property type="molecule type" value="Genomic_DNA"/>
</dbReference>
<protein>
    <submittedName>
        <fullName evidence="3">SDR family NAD(P)-dependent oxidoreductase</fullName>
    </submittedName>
</protein>
<dbReference type="CDD" id="cd05253">
    <property type="entry name" value="UDP_GE_SDE_e"/>
    <property type="match status" value="1"/>
</dbReference>
<sequence>MTILVTGAAGFIGFHTARALLARGETVVGLDNLNEYYDVTLKQARLGLLEQTPGFTFAKIDLADEAAVADLFKAHHFTRIIHLAAQAGVRYAAKDPKAYIRSNITGFQNLIDEARAQEVLHFVYASTSSVYGANTRMPFSVQEAVNHPLSLYAATKKSNELVAHSYAHLFGLPCTGLRFFTVYGPWGRPDMALFGFTKKILQGEPIEVFNEGRHQRDFTFVDDIVSGVIAAADQPATPNTDWNSDTPDPATSMAPWRIYNLGNSKPVALMDFIAAIEDALGRKAELIMKPMQPGDVVATYADIDQTRDAFNYNPKTDYREGISRFIDWYRNFYNA</sequence>
<gene>
    <name evidence="3" type="ORF">GTQ45_01525</name>
</gene>
<name>A0A845Q7Q5_9HYPH</name>
<proteinExistence type="predicted"/>
<keyword evidence="4" id="KW-1185">Reference proteome</keyword>
<evidence type="ECO:0000313" key="4">
    <source>
        <dbReference type="Proteomes" id="UP000470384"/>
    </source>
</evidence>
<comment type="caution">
    <text evidence="3">The sequence shown here is derived from an EMBL/GenBank/DDBJ whole genome shotgun (WGS) entry which is preliminary data.</text>
</comment>
<accession>A0A845Q7Q5</accession>
<feature type="domain" description="NAD-dependent epimerase/dehydratase" evidence="2">
    <location>
        <begin position="3"/>
        <end position="237"/>
    </location>
</feature>
<reference evidence="3 4" key="1">
    <citation type="journal article" date="2016" name="Int. J. Syst. Evol. Microbiol.">
        <title>Pyruvatibacter mobilis gen. nov., sp. nov., a marine bacterium from the culture broth of Picochlorum sp. 122.</title>
        <authorList>
            <person name="Wang G."/>
            <person name="Tang M."/>
            <person name="Wu H."/>
            <person name="Dai S."/>
            <person name="Li T."/>
            <person name="Chen C."/>
            <person name="He H."/>
            <person name="Fan J."/>
            <person name="Xiang W."/>
            <person name="Li X."/>
        </authorList>
    </citation>
    <scope>NUCLEOTIDE SEQUENCE [LARGE SCALE GENOMIC DNA]</scope>
    <source>
        <strain evidence="3 4">GYP-11</strain>
    </source>
</reference>
<keyword evidence="1" id="KW-0520">NAD</keyword>
<dbReference type="InterPro" id="IPR001509">
    <property type="entry name" value="Epimerase_deHydtase"/>
</dbReference>
<dbReference type="AlphaFoldDB" id="A0A845Q7Q5"/>
<dbReference type="PANTHER" id="PTHR43574">
    <property type="entry name" value="EPIMERASE-RELATED"/>
    <property type="match status" value="1"/>
</dbReference>
<evidence type="ECO:0000259" key="2">
    <source>
        <dbReference type="Pfam" id="PF01370"/>
    </source>
</evidence>
<dbReference type="Proteomes" id="UP000470384">
    <property type="component" value="Unassembled WGS sequence"/>
</dbReference>
<dbReference type="GeneID" id="300653388"/>
<dbReference type="PRINTS" id="PR01713">
    <property type="entry name" value="NUCEPIMERASE"/>
</dbReference>
<dbReference type="Gene3D" id="3.40.50.720">
    <property type="entry name" value="NAD(P)-binding Rossmann-like Domain"/>
    <property type="match status" value="1"/>
</dbReference>
<dbReference type="Pfam" id="PF01370">
    <property type="entry name" value="Epimerase"/>
    <property type="match status" value="1"/>
</dbReference>
<evidence type="ECO:0000313" key="3">
    <source>
        <dbReference type="EMBL" id="NBG94409.1"/>
    </source>
</evidence>
<organism evidence="3 4">
    <name type="scientific">Pyruvatibacter mobilis</name>
    <dbReference type="NCBI Taxonomy" id="1712261"/>
    <lineage>
        <taxon>Bacteria</taxon>
        <taxon>Pseudomonadati</taxon>
        <taxon>Pseudomonadota</taxon>
        <taxon>Alphaproteobacteria</taxon>
        <taxon>Hyphomicrobiales</taxon>
        <taxon>Parvibaculaceae</taxon>
        <taxon>Pyruvatibacter</taxon>
    </lineage>
</organism>
<dbReference type="RefSeq" id="WP_160586513.1">
    <property type="nucleotide sequence ID" value="NZ_BMHN01000001.1"/>
</dbReference>
<dbReference type="InterPro" id="IPR036291">
    <property type="entry name" value="NAD(P)-bd_dom_sf"/>
</dbReference>